<gene>
    <name evidence="8" type="ORF">LTRI10_LOCUS42373</name>
</gene>
<feature type="chain" id="PRO_5043438581" description="Peptidase A1 domain-containing protein" evidence="6">
    <location>
        <begin position="32"/>
        <end position="485"/>
    </location>
</feature>
<dbReference type="GO" id="GO:0005576">
    <property type="term" value="C:extracellular region"/>
    <property type="evidence" value="ECO:0007669"/>
    <property type="project" value="TreeGrafter"/>
</dbReference>
<dbReference type="InterPro" id="IPR032861">
    <property type="entry name" value="TAXi_N"/>
</dbReference>
<dbReference type="InterPro" id="IPR032799">
    <property type="entry name" value="TAXi_C"/>
</dbReference>
<dbReference type="InterPro" id="IPR021109">
    <property type="entry name" value="Peptidase_aspartic_dom_sf"/>
</dbReference>
<evidence type="ECO:0000256" key="6">
    <source>
        <dbReference type="SAM" id="SignalP"/>
    </source>
</evidence>
<dbReference type="Gene3D" id="2.40.70.10">
    <property type="entry name" value="Acid Proteases"/>
    <property type="match status" value="2"/>
</dbReference>
<keyword evidence="5" id="KW-0325">Glycoprotein</keyword>
<evidence type="ECO:0000256" key="1">
    <source>
        <dbReference type="ARBA" id="ARBA00007447"/>
    </source>
</evidence>
<dbReference type="AlphaFoldDB" id="A0AAV2FWJ7"/>
<dbReference type="InterPro" id="IPR051708">
    <property type="entry name" value="Plant_Aspart_Prot_A1"/>
</dbReference>
<protein>
    <recommendedName>
        <fullName evidence="7">Peptidase A1 domain-containing protein</fullName>
    </recommendedName>
</protein>
<proteinExistence type="inferred from homology"/>
<sequence>MAAAPTPLINSLFLSLITLQALITFPTQTQSLRPAPSTPPAASIVLTLTLSKTSLPPPKKRTPTQTSDMVEPLRGVRDGYLIPLNLGTPPQPVQLYMDTGSDLTWAPCGNLTFSCIDCDEAGITPAKTFSPSLSATCYRDPCGSRFCSDVHSSDNSLDPCTISGCSLPTLLTSVCPRPCPSFAYTYGGGGAVTGTLTRDTLHVHASGGGVLVPRFCFGCVGSTYREPIGIAGFGRGPLSLPSQLGFGRTGFSHCFLPFKYANSSSLLLVGEASLSYREGMHFTPMLTSPLYPNYYYVGLEAVTVVVGTTTTTVLPTATATSLSLREFDSQGNGGMLMDSGTTYTHLPEPYYSDLLSTLRSAIGYPRAADVETKTGFDLCYRVPVVVAVGFPAVTFRFLNNVSVVVGEESLFYAMAAASNGTVVKCMLMQSMEEEGEEGPAGVFGSFQQQNLEVVYDLGNQRIGFRGMDCASAAPPPRPRGLGGRK</sequence>
<dbReference type="InterPro" id="IPR034161">
    <property type="entry name" value="Pepsin-like_plant"/>
</dbReference>
<evidence type="ECO:0000259" key="7">
    <source>
        <dbReference type="PROSITE" id="PS51767"/>
    </source>
</evidence>
<evidence type="ECO:0000256" key="5">
    <source>
        <dbReference type="ARBA" id="ARBA00023180"/>
    </source>
</evidence>
<evidence type="ECO:0000256" key="4">
    <source>
        <dbReference type="ARBA" id="ARBA00022801"/>
    </source>
</evidence>
<keyword evidence="2" id="KW-0645">Protease</keyword>
<keyword evidence="3" id="KW-0064">Aspartyl protease</keyword>
<dbReference type="GO" id="GO:0006508">
    <property type="term" value="P:proteolysis"/>
    <property type="evidence" value="ECO:0007669"/>
    <property type="project" value="UniProtKB-KW"/>
</dbReference>
<dbReference type="PANTHER" id="PTHR47967">
    <property type="entry name" value="OS07G0603500 PROTEIN-RELATED"/>
    <property type="match status" value="1"/>
</dbReference>
<evidence type="ECO:0000256" key="3">
    <source>
        <dbReference type="ARBA" id="ARBA00022750"/>
    </source>
</evidence>
<organism evidence="8 9">
    <name type="scientific">Linum trigynum</name>
    <dbReference type="NCBI Taxonomy" id="586398"/>
    <lineage>
        <taxon>Eukaryota</taxon>
        <taxon>Viridiplantae</taxon>
        <taxon>Streptophyta</taxon>
        <taxon>Embryophyta</taxon>
        <taxon>Tracheophyta</taxon>
        <taxon>Spermatophyta</taxon>
        <taxon>Magnoliopsida</taxon>
        <taxon>eudicotyledons</taxon>
        <taxon>Gunneridae</taxon>
        <taxon>Pentapetalae</taxon>
        <taxon>rosids</taxon>
        <taxon>fabids</taxon>
        <taxon>Malpighiales</taxon>
        <taxon>Linaceae</taxon>
        <taxon>Linum</taxon>
    </lineage>
</organism>
<evidence type="ECO:0000256" key="2">
    <source>
        <dbReference type="ARBA" id="ARBA00022670"/>
    </source>
</evidence>
<dbReference type="EMBL" id="OZ034820">
    <property type="protein sequence ID" value="CAL1402367.1"/>
    <property type="molecule type" value="Genomic_DNA"/>
</dbReference>
<dbReference type="GO" id="GO:0004190">
    <property type="term" value="F:aspartic-type endopeptidase activity"/>
    <property type="evidence" value="ECO:0007669"/>
    <property type="project" value="UniProtKB-KW"/>
</dbReference>
<reference evidence="8 9" key="1">
    <citation type="submission" date="2024-04" db="EMBL/GenBank/DDBJ databases">
        <authorList>
            <person name="Fracassetti M."/>
        </authorList>
    </citation>
    <scope>NUCLEOTIDE SEQUENCE [LARGE SCALE GENOMIC DNA]</scope>
</reference>
<keyword evidence="6" id="KW-0732">Signal</keyword>
<feature type="signal peptide" evidence="6">
    <location>
        <begin position="1"/>
        <end position="31"/>
    </location>
</feature>
<dbReference type="Pfam" id="PF14543">
    <property type="entry name" value="TAXi_N"/>
    <property type="match status" value="1"/>
</dbReference>
<feature type="domain" description="Peptidase A1" evidence="7">
    <location>
        <begin position="80"/>
        <end position="465"/>
    </location>
</feature>
<dbReference type="Proteomes" id="UP001497516">
    <property type="component" value="Chromosome 7"/>
</dbReference>
<dbReference type="CDD" id="cd05476">
    <property type="entry name" value="pepsin_A_like_plant"/>
    <property type="match status" value="1"/>
</dbReference>
<dbReference type="Pfam" id="PF14541">
    <property type="entry name" value="TAXi_C"/>
    <property type="match status" value="1"/>
</dbReference>
<accession>A0AAV2FWJ7</accession>
<dbReference type="PROSITE" id="PS51767">
    <property type="entry name" value="PEPTIDASE_A1"/>
    <property type="match status" value="1"/>
</dbReference>
<name>A0AAV2FWJ7_9ROSI</name>
<evidence type="ECO:0000313" key="8">
    <source>
        <dbReference type="EMBL" id="CAL1402367.1"/>
    </source>
</evidence>
<evidence type="ECO:0000313" key="9">
    <source>
        <dbReference type="Proteomes" id="UP001497516"/>
    </source>
</evidence>
<comment type="similarity">
    <text evidence="1">Belongs to the peptidase A1 family.</text>
</comment>
<dbReference type="PANTHER" id="PTHR47967:SF47">
    <property type="entry name" value="CHLOROPLAST NUCLEOID DNA-BINDING PROTEIN-LIKE"/>
    <property type="match status" value="1"/>
</dbReference>
<dbReference type="InterPro" id="IPR033121">
    <property type="entry name" value="PEPTIDASE_A1"/>
</dbReference>
<dbReference type="SUPFAM" id="SSF50630">
    <property type="entry name" value="Acid proteases"/>
    <property type="match status" value="1"/>
</dbReference>
<keyword evidence="9" id="KW-1185">Reference proteome</keyword>
<keyword evidence="4" id="KW-0378">Hydrolase</keyword>